<evidence type="ECO:0000256" key="11">
    <source>
        <dbReference type="SAM" id="MobiDB-lite"/>
    </source>
</evidence>
<dbReference type="EMBL" id="QCYY01001684">
    <property type="protein sequence ID" value="ROT76212.1"/>
    <property type="molecule type" value="Genomic_DNA"/>
</dbReference>
<evidence type="ECO:0000313" key="13">
    <source>
        <dbReference type="Proteomes" id="UP000283509"/>
    </source>
</evidence>
<protein>
    <recommendedName>
        <fullName evidence="10">Essential for reactive oxygen species protein</fullName>
    </recommendedName>
</protein>
<accession>A0A3R7MGY0</accession>
<proteinExistence type="inferred from homology"/>
<evidence type="ECO:0000256" key="1">
    <source>
        <dbReference type="ARBA" id="ARBA00004389"/>
    </source>
</evidence>
<keyword evidence="3" id="KW-0399">Innate immunity</keyword>
<keyword evidence="6" id="KW-0391">Immunity</keyword>
<evidence type="ECO:0000313" key="12">
    <source>
        <dbReference type="EMBL" id="ROT76212.1"/>
    </source>
</evidence>
<keyword evidence="4" id="KW-0812">Transmembrane</keyword>
<keyword evidence="13" id="KW-1185">Reference proteome</keyword>
<feature type="region of interest" description="Disordered" evidence="11">
    <location>
        <begin position="1"/>
        <end position="38"/>
    </location>
</feature>
<evidence type="ECO:0000256" key="6">
    <source>
        <dbReference type="ARBA" id="ARBA00022859"/>
    </source>
</evidence>
<comment type="subcellular location">
    <subcellularLocation>
        <location evidence="1">Endoplasmic reticulum membrane</location>
        <topology evidence="1">Single-pass membrane protein</topology>
    </subcellularLocation>
</comment>
<keyword evidence="9" id="KW-0143">Chaperone</keyword>
<name>A0A3R7MGY0_PENVA</name>
<feature type="compositionally biased region" description="Acidic residues" evidence="11">
    <location>
        <begin position="355"/>
        <end position="372"/>
    </location>
</feature>
<evidence type="ECO:0000256" key="2">
    <source>
        <dbReference type="ARBA" id="ARBA00009907"/>
    </source>
</evidence>
<evidence type="ECO:0000256" key="10">
    <source>
        <dbReference type="ARBA" id="ARBA00030424"/>
    </source>
</evidence>
<gene>
    <name evidence="12" type="ORF">C7M84_005209</name>
</gene>
<evidence type="ECO:0000256" key="5">
    <source>
        <dbReference type="ARBA" id="ARBA00022824"/>
    </source>
</evidence>
<evidence type="ECO:0000256" key="8">
    <source>
        <dbReference type="ARBA" id="ARBA00023136"/>
    </source>
</evidence>
<dbReference type="OrthoDB" id="10022724at2759"/>
<keyword evidence="5" id="KW-0256">Endoplasmic reticulum</keyword>
<dbReference type="GO" id="GO:0005789">
    <property type="term" value="C:endoplasmic reticulum membrane"/>
    <property type="evidence" value="ECO:0007669"/>
    <property type="project" value="UniProtKB-SubCell"/>
</dbReference>
<sequence>MKNKKGLILQGKSPPPPKHHLFSLKPPSPSSPTSLHLPLPASPFHPQTPFYPTPPRHLFIHKPPLSSLASPLYPQLPLILSSRFPYIYPQALFTPSPHGALFSPPPSITFFILFPNPLLRTYLTNVNKRSRDDYDEGRKMNVAFNSPELLHLSVAPGTKSWSIFVGVMSIGIGASYYSPDDHILMKIAYLTGCLILGLTFLDDWEDCVFDIKKGQVTITRRNWFEWLTSRCADHNTLVLDTGSVIAVTVVQGKGGHKDGYQVAMVLRAGGTMPLSETSAGGKSEQEHLAKKVRDFLSLDRVESVRNVWNDWSESDEEDFLMVPQPPFEVESLKGSGNINFEDIKLENERVVQQGESDEMDTSSSDEELYDDL</sequence>
<reference evidence="12 13" key="2">
    <citation type="submission" date="2019-01" db="EMBL/GenBank/DDBJ databases">
        <title>The decoding of complex shrimp genome reveals the adaptation for benthos swimmer, frequently molting mechanism and breeding impact on genome.</title>
        <authorList>
            <person name="Sun Y."/>
            <person name="Gao Y."/>
            <person name="Yu Y."/>
        </authorList>
    </citation>
    <scope>NUCLEOTIDE SEQUENCE [LARGE SCALE GENOMIC DNA]</scope>
    <source>
        <tissue evidence="12">Muscle</tissue>
    </source>
</reference>
<organism evidence="12 13">
    <name type="scientific">Penaeus vannamei</name>
    <name type="common">Whiteleg shrimp</name>
    <name type="synonym">Litopenaeus vannamei</name>
    <dbReference type="NCBI Taxonomy" id="6689"/>
    <lineage>
        <taxon>Eukaryota</taxon>
        <taxon>Metazoa</taxon>
        <taxon>Ecdysozoa</taxon>
        <taxon>Arthropoda</taxon>
        <taxon>Crustacea</taxon>
        <taxon>Multicrustacea</taxon>
        <taxon>Malacostraca</taxon>
        <taxon>Eumalacostraca</taxon>
        <taxon>Eucarida</taxon>
        <taxon>Decapoda</taxon>
        <taxon>Dendrobranchiata</taxon>
        <taxon>Penaeoidea</taxon>
        <taxon>Penaeidae</taxon>
        <taxon>Penaeus</taxon>
    </lineage>
</organism>
<evidence type="ECO:0000256" key="4">
    <source>
        <dbReference type="ARBA" id="ARBA00022692"/>
    </source>
</evidence>
<comment type="caution">
    <text evidence="12">The sequence shown here is derived from an EMBL/GenBank/DDBJ whole genome shotgun (WGS) entry which is preliminary data.</text>
</comment>
<reference evidence="12 13" key="1">
    <citation type="submission" date="2018-04" db="EMBL/GenBank/DDBJ databases">
        <authorList>
            <person name="Zhang X."/>
            <person name="Yuan J."/>
            <person name="Li F."/>
            <person name="Xiang J."/>
        </authorList>
    </citation>
    <scope>NUCLEOTIDE SEQUENCE [LARGE SCALE GENOMIC DNA]</scope>
    <source>
        <tissue evidence="12">Muscle</tissue>
    </source>
</reference>
<dbReference type="Pfam" id="PF15169">
    <property type="entry name" value="Cybc1_Eros"/>
    <property type="match status" value="1"/>
</dbReference>
<dbReference type="Proteomes" id="UP000283509">
    <property type="component" value="Unassembled WGS sequence"/>
</dbReference>
<evidence type="ECO:0000256" key="7">
    <source>
        <dbReference type="ARBA" id="ARBA00022989"/>
    </source>
</evidence>
<evidence type="ECO:0000256" key="9">
    <source>
        <dbReference type="ARBA" id="ARBA00023186"/>
    </source>
</evidence>
<evidence type="ECO:0000256" key="3">
    <source>
        <dbReference type="ARBA" id="ARBA00022588"/>
    </source>
</evidence>
<keyword evidence="7" id="KW-1133">Transmembrane helix</keyword>
<dbReference type="PANTHER" id="PTHR31837">
    <property type="entry name" value="CYTOCHROME B-245 CHAPERONE 1"/>
    <property type="match status" value="1"/>
</dbReference>
<dbReference type="AlphaFoldDB" id="A0A3R7MGY0"/>
<dbReference type="PANTHER" id="PTHR31837:SF3">
    <property type="entry name" value="CYTOCHROME B-245 CHAPERONE 1"/>
    <property type="match status" value="1"/>
</dbReference>
<dbReference type="GO" id="GO:0045087">
    <property type="term" value="P:innate immune response"/>
    <property type="evidence" value="ECO:0007669"/>
    <property type="project" value="UniProtKB-KW"/>
</dbReference>
<comment type="similarity">
    <text evidence="2">Belongs to the CYBC1 family.</text>
</comment>
<dbReference type="InterPro" id="IPR027846">
    <property type="entry name" value="Cybc1"/>
</dbReference>
<keyword evidence="8" id="KW-0472">Membrane</keyword>
<feature type="region of interest" description="Disordered" evidence="11">
    <location>
        <begin position="344"/>
        <end position="372"/>
    </location>
</feature>